<organism evidence="11">
    <name type="scientific">Micromonas pusilla</name>
    <name type="common">Picoplanktonic green alga</name>
    <name type="synonym">Chromulina pusilla</name>
    <dbReference type="NCBI Taxonomy" id="38833"/>
    <lineage>
        <taxon>Eukaryota</taxon>
        <taxon>Viridiplantae</taxon>
        <taxon>Chlorophyta</taxon>
        <taxon>Mamiellophyceae</taxon>
        <taxon>Mamiellales</taxon>
        <taxon>Mamiellaceae</taxon>
        <taxon>Micromonas</taxon>
    </lineage>
</organism>
<dbReference type="PANTHER" id="PTHR43982">
    <property type="entry name" value="UBIQUITIN CARBOXYL-TERMINAL HYDROLASE"/>
    <property type="match status" value="1"/>
</dbReference>
<dbReference type="PANTHER" id="PTHR43982:SF1">
    <property type="entry name" value="UBIQUITIN CARBOXYL-TERMINAL HYDROLASE 14"/>
    <property type="match status" value="1"/>
</dbReference>
<comment type="function">
    <text evidence="7">Recognizes and hydrolyzes the peptide bond at the C-terminal Gly of ubiquitin. Involved in the processing of poly-ubiquitin precursors as well as that of ubiquitinated proteins.</text>
</comment>
<dbReference type="PROSITE" id="PS50235">
    <property type="entry name" value="USP_3"/>
    <property type="match status" value="1"/>
</dbReference>
<proteinExistence type="inferred from homology"/>
<dbReference type="InterPro" id="IPR000626">
    <property type="entry name" value="Ubiquitin-like_dom"/>
</dbReference>
<evidence type="ECO:0000256" key="5">
    <source>
        <dbReference type="ARBA" id="ARBA00022801"/>
    </source>
</evidence>
<dbReference type="GO" id="GO:0070628">
    <property type="term" value="F:proteasome binding"/>
    <property type="evidence" value="ECO:0007669"/>
    <property type="project" value="TreeGrafter"/>
</dbReference>
<evidence type="ECO:0000259" key="10">
    <source>
        <dbReference type="PROSITE" id="PS50235"/>
    </source>
</evidence>
<dbReference type="Pfam" id="PF00443">
    <property type="entry name" value="UCH"/>
    <property type="match status" value="1"/>
</dbReference>
<reference evidence="11" key="1">
    <citation type="submission" date="2021-01" db="EMBL/GenBank/DDBJ databases">
        <authorList>
            <person name="Corre E."/>
            <person name="Pelletier E."/>
            <person name="Niang G."/>
            <person name="Scheremetjew M."/>
            <person name="Finn R."/>
            <person name="Kale V."/>
            <person name="Holt S."/>
            <person name="Cochrane G."/>
            <person name="Meng A."/>
            <person name="Brown T."/>
            <person name="Cohen L."/>
        </authorList>
    </citation>
    <scope>NUCLEOTIDE SEQUENCE</scope>
    <source>
        <strain evidence="11">RCC1614</strain>
    </source>
</reference>
<dbReference type="InterPro" id="IPR001394">
    <property type="entry name" value="Peptidase_C19_UCH"/>
</dbReference>
<feature type="compositionally biased region" description="Basic and acidic residues" evidence="8">
    <location>
        <begin position="389"/>
        <end position="400"/>
    </location>
</feature>
<evidence type="ECO:0000256" key="3">
    <source>
        <dbReference type="ARBA" id="ARBA00022670"/>
    </source>
</evidence>
<evidence type="ECO:0000256" key="7">
    <source>
        <dbReference type="RuleBase" id="RU366025"/>
    </source>
</evidence>
<dbReference type="Gene3D" id="3.10.20.90">
    <property type="entry name" value="Phosphatidylinositol 3-kinase Catalytic Subunit, Chain A, domain 1"/>
    <property type="match status" value="1"/>
</dbReference>
<dbReference type="PROSITE" id="PS00972">
    <property type="entry name" value="USP_1"/>
    <property type="match status" value="1"/>
</dbReference>
<keyword evidence="6 7" id="KW-0788">Thiol protease</keyword>
<evidence type="ECO:0000256" key="2">
    <source>
        <dbReference type="ARBA" id="ARBA00009085"/>
    </source>
</evidence>
<evidence type="ECO:0000313" key="11">
    <source>
        <dbReference type="EMBL" id="CAD8248487.1"/>
    </source>
</evidence>
<sequence length="519" mass="55888">MSSTTVTIGVKWGKESYSVDVDTSTMKGLDLKTSLFSLTGVPPDRIKLLGLKGGKPLSDDADLATCGLAELAAKNKKLMMMGSTAEAPKAPEGGAIVFVEDLPEDERDAATTANFSPGLANLGNTCYMNSTIQCLYAVPELRDALETHSRGGGSGDGGGNGEGGALNGGRALVDATRDLFGEMTRAKTAVTPFRFLALLRQLFPQFAQVGQGGVYSQQDAEECWSQVLQTLCREVPAVDALFGFELSKSLRCEETGETREERAREYSFKCNITINVNHLSDGFKVALAEERELRSEALARDVLYKGESKLASLPKVLNVQLVRFFWKQNTGPDGGGNKAKIMRAVTFPTTLDVYEFCDDACKAGLDPARKAKIDKEEKEAAERLTAGRPDADEKKGKDAAAAEGGAEEEKKDAEMTDAEEEPAPPAAPAAKDAAKDPAPWEPAAGTRMTGFYELESVLTHKGRSADSGHYVAWVKQKDGSWTEFDDHTPNAKTTDQILALKGGGDHHMGYLLVYKACYI</sequence>
<dbReference type="GO" id="GO:0004843">
    <property type="term" value="F:cysteine-type deubiquitinase activity"/>
    <property type="evidence" value="ECO:0007669"/>
    <property type="project" value="UniProtKB-UniRule"/>
</dbReference>
<dbReference type="GO" id="GO:0061136">
    <property type="term" value="P:regulation of proteasomal protein catabolic process"/>
    <property type="evidence" value="ECO:0007669"/>
    <property type="project" value="TreeGrafter"/>
</dbReference>
<dbReference type="Gene3D" id="3.90.70.10">
    <property type="entry name" value="Cysteine proteinases"/>
    <property type="match status" value="1"/>
</dbReference>
<dbReference type="GO" id="GO:0016579">
    <property type="term" value="P:protein deubiquitination"/>
    <property type="evidence" value="ECO:0007669"/>
    <property type="project" value="InterPro"/>
</dbReference>
<accession>A0A7R9Y7C8</accession>
<dbReference type="EC" id="3.4.19.12" evidence="7"/>
<feature type="domain" description="Ubiquitin-like" evidence="9">
    <location>
        <begin position="30"/>
        <end position="70"/>
    </location>
</feature>
<evidence type="ECO:0000256" key="1">
    <source>
        <dbReference type="ARBA" id="ARBA00000707"/>
    </source>
</evidence>
<dbReference type="InterPro" id="IPR028889">
    <property type="entry name" value="USP"/>
</dbReference>
<keyword evidence="5 7" id="KW-0378">Hydrolase</keyword>
<name>A0A7R9Y7C8_MICPS</name>
<dbReference type="SUPFAM" id="SSF54236">
    <property type="entry name" value="Ubiquitin-like"/>
    <property type="match status" value="1"/>
</dbReference>
<comment type="catalytic activity">
    <reaction evidence="1 7">
        <text>Thiol-dependent hydrolysis of ester, thioester, amide, peptide and isopeptide bonds formed by the C-terminal Gly of ubiquitin (a 76-residue protein attached to proteins as an intracellular targeting signal).</text>
        <dbReference type="EC" id="3.4.19.12"/>
    </reaction>
</comment>
<dbReference type="GO" id="GO:0043161">
    <property type="term" value="P:proteasome-mediated ubiquitin-dependent protein catabolic process"/>
    <property type="evidence" value="ECO:0007669"/>
    <property type="project" value="InterPro"/>
</dbReference>
<dbReference type="InterPro" id="IPR018200">
    <property type="entry name" value="USP_CS"/>
</dbReference>
<evidence type="ECO:0000256" key="6">
    <source>
        <dbReference type="ARBA" id="ARBA00022807"/>
    </source>
</evidence>
<dbReference type="SUPFAM" id="SSF54001">
    <property type="entry name" value="Cysteine proteinases"/>
    <property type="match status" value="1"/>
</dbReference>
<dbReference type="InterPro" id="IPR044635">
    <property type="entry name" value="UBP14-like"/>
</dbReference>
<dbReference type="InterPro" id="IPR029071">
    <property type="entry name" value="Ubiquitin-like_domsf"/>
</dbReference>
<comment type="similarity">
    <text evidence="2 7">Belongs to the peptidase C19 family.</text>
</comment>
<gene>
    <name evidence="11" type="ORF">MPUS1402_LOCUS11235</name>
</gene>
<dbReference type="SMART" id="SM00213">
    <property type="entry name" value="UBQ"/>
    <property type="match status" value="1"/>
</dbReference>
<evidence type="ECO:0000256" key="4">
    <source>
        <dbReference type="ARBA" id="ARBA00022786"/>
    </source>
</evidence>
<keyword evidence="4 7" id="KW-0833">Ubl conjugation pathway</keyword>
<feature type="domain" description="USP" evidence="10">
    <location>
        <begin position="117"/>
        <end position="517"/>
    </location>
</feature>
<evidence type="ECO:0000259" key="9">
    <source>
        <dbReference type="PROSITE" id="PS50053"/>
    </source>
</evidence>
<dbReference type="PROSITE" id="PS50053">
    <property type="entry name" value="UBIQUITIN_2"/>
    <property type="match status" value="1"/>
</dbReference>
<keyword evidence="3 7" id="KW-0645">Protease</keyword>
<evidence type="ECO:0000256" key="8">
    <source>
        <dbReference type="SAM" id="MobiDB-lite"/>
    </source>
</evidence>
<dbReference type="EMBL" id="HBDY01014820">
    <property type="protein sequence ID" value="CAD8248487.1"/>
    <property type="molecule type" value="Transcribed_RNA"/>
</dbReference>
<dbReference type="AlphaFoldDB" id="A0A7R9Y7C8"/>
<dbReference type="PROSITE" id="PS00973">
    <property type="entry name" value="USP_2"/>
    <property type="match status" value="1"/>
</dbReference>
<feature type="region of interest" description="Disordered" evidence="8">
    <location>
        <begin position="374"/>
        <end position="444"/>
    </location>
</feature>
<protein>
    <recommendedName>
        <fullName evidence="7">Ubiquitin carboxyl-terminal hydrolase</fullName>
        <ecNumber evidence="7">3.4.19.12</ecNumber>
    </recommendedName>
</protein>
<dbReference type="InterPro" id="IPR038765">
    <property type="entry name" value="Papain-like_cys_pep_sf"/>
</dbReference>